<sequence>MQGNADQTNNIQITVNGYDLWFPTYNIPSLDVTLEGRANDYLDGSFSTITTSSSLQDVRIGGGTHDAYEGGVGLLNKINYPTGGFTVYEYEPNSYYNSYNDRMYTEGVYDAGGSRIKSISHFLASEKLAERKTYKYGKDECGYGYAPVEVCPPNFAKSYLYYPNRITNLLTGCNGRPVSWEEGNFYRVREYNLSNFESRLNGRPSVIYPEITEYCGDFTKNTGKIKYKYCINDESGLFFEPLTENTIDSRLGQGDMILSTDRSFEYGMLLEKISYNNINGNYKIKESIKNEWLTFRYADFLDRRNPYIYKMHVLNECDYSKYCGFHYTDYVIHLGQMLLGNQTIKSFFDTDSVEINKVFVYNNKALLSTELESNSAGNNILTSYKYPLDYPAMEPYRTMIDKNKINEIVEQSKRIINGRVNKKVIKYNFFNWGNNVFKPISLEYAINDNFRQIKKNCLFDDKTGNVLSFQDGTGVSTVFLWGYNAQYPIAEIINATLAEVTNALVGTTPDQLASAIIPDMTTVEALRTHPDLLEAQITTYTYKPLVGMTSKTDPRGVKTTYEYDEFNRLKYIKDAYGNIIQKFDYHYKE</sequence>
<evidence type="ECO:0008006" key="2">
    <source>
        <dbReference type="Google" id="ProtNLM"/>
    </source>
</evidence>
<reference evidence="1" key="1">
    <citation type="submission" date="2019-08" db="EMBL/GenBank/DDBJ databases">
        <authorList>
            <person name="Kucharzyk K."/>
            <person name="Murdoch R.W."/>
            <person name="Higgins S."/>
            <person name="Loffler F."/>
        </authorList>
    </citation>
    <scope>NUCLEOTIDE SEQUENCE</scope>
</reference>
<gene>
    <name evidence="1" type="ORF">SDC9_108437</name>
</gene>
<name>A0A645B850_9ZZZZ</name>
<dbReference type="EMBL" id="VSSQ01018418">
    <property type="protein sequence ID" value="MPM61577.1"/>
    <property type="molecule type" value="Genomic_DNA"/>
</dbReference>
<dbReference type="AlphaFoldDB" id="A0A645B850"/>
<organism evidence="1">
    <name type="scientific">bioreactor metagenome</name>
    <dbReference type="NCBI Taxonomy" id="1076179"/>
    <lineage>
        <taxon>unclassified sequences</taxon>
        <taxon>metagenomes</taxon>
        <taxon>ecological metagenomes</taxon>
    </lineage>
</organism>
<accession>A0A645B850</accession>
<evidence type="ECO:0000313" key="1">
    <source>
        <dbReference type="EMBL" id="MPM61577.1"/>
    </source>
</evidence>
<dbReference type="Pfam" id="PF05593">
    <property type="entry name" value="RHS_repeat"/>
    <property type="match status" value="1"/>
</dbReference>
<dbReference type="InterPro" id="IPR031325">
    <property type="entry name" value="RHS_repeat"/>
</dbReference>
<proteinExistence type="predicted"/>
<comment type="caution">
    <text evidence="1">The sequence shown here is derived from an EMBL/GenBank/DDBJ whole genome shotgun (WGS) entry which is preliminary data.</text>
</comment>
<protein>
    <recommendedName>
        <fullName evidence="2">YD repeat-containing protein</fullName>
    </recommendedName>
</protein>
<dbReference type="Gene3D" id="2.180.10.10">
    <property type="entry name" value="RHS repeat-associated core"/>
    <property type="match status" value="1"/>
</dbReference>